<gene>
    <name evidence="1" type="ORF">jhhlp_006855</name>
</gene>
<reference evidence="1 2" key="1">
    <citation type="journal article" date="2017" name="G3 (Bethesda)">
        <title>First Draft Genome Sequence of the Pathogenic Fungus Lomentospora prolificans (Formerly Scedosporium prolificans).</title>
        <authorList>
            <person name="Luo R."/>
            <person name="Zimin A."/>
            <person name="Workman R."/>
            <person name="Fan Y."/>
            <person name="Pertea G."/>
            <person name="Grossman N."/>
            <person name="Wear M.P."/>
            <person name="Jia B."/>
            <person name="Miller H."/>
            <person name="Casadevall A."/>
            <person name="Timp W."/>
            <person name="Zhang S.X."/>
            <person name="Salzberg S.L."/>
        </authorList>
    </citation>
    <scope>NUCLEOTIDE SEQUENCE [LARGE SCALE GENOMIC DNA]</scope>
    <source>
        <strain evidence="1 2">JHH-5317</strain>
    </source>
</reference>
<dbReference type="InterPro" id="IPR019651">
    <property type="entry name" value="Glutamate_DH_NAD-spec"/>
</dbReference>
<evidence type="ECO:0000313" key="1">
    <source>
        <dbReference type="EMBL" id="PKS06781.1"/>
    </source>
</evidence>
<protein>
    <recommendedName>
        <fullName evidence="3">NAD-specific glutamate dehydrogenase</fullName>
    </recommendedName>
</protein>
<dbReference type="InParanoid" id="A0A2N3N2X0"/>
<dbReference type="EMBL" id="NLAX01001033">
    <property type="protein sequence ID" value="PKS06781.1"/>
    <property type="molecule type" value="Genomic_DNA"/>
</dbReference>
<proteinExistence type="predicted"/>
<keyword evidence="2" id="KW-1185">Reference proteome</keyword>
<comment type="caution">
    <text evidence="1">The sequence shown here is derived from an EMBL/GenBank/DDBJ whole genome shotgun (WGS) entry which is preliminary data.</text>
</comment>
<dbReference type="OrthoDB" id="2017405at2759"/>
<evidence type="ECO:0008006" key="3">
    <source>
        <dbReference type="Google" id="ProtNLM"/>
    </source>
</evidence>
<dbReference type="VEuPathDB" id="FungiDB:jhhlp_006855"/>
<accession>A0A2N3N2X0</accession>
<name>A0A2N3N2X0_9PEZI</name>
<sequence>MKLVHLVDLLNGGAFIVTGTTSGATGTREATGTARTTGHTTRHATSATGTVELHHDGVGDTFELLLALLVLLARSLLVVIEPGDNLVDLGLELLLVGGVELLVNLLVREGVAERVGIRLETVLGSNTASLCLILLLVLLGLRKHTLDFLLGETALVVGDDNLVRLASALLDSGDVHDTGSINVEGDLNLGNTTGSRGNTGKLELAEQVVVLGALTLTLVNLDEHTGLVVGEGREDLGLLGRDGGVAGNELGHHTTSSLDTERERGDIEKQDLVGGLVGGVTGKDGSLDGSTVGNSLIGVDGLVGLLAVEVVRDEFLDTGDTGGTTDEDDVVDVGLVDLGIGEDAVDGLESGSEEVLAELLETGTGDGGVEVDTLEERVDLDGGLGRRRESTLGTLASSAKTTEGTSVGGEVLLVLALELVDEVLHQAVVHIFTTKMSVTSGSLDLEDTVLDGEEGDIESTTTKIEDEDVALTLVLLVETVGNGGRGGLVNDTEDIETGNETGILGSLTLRVVEVGGYSDDSLGNGGTEVALGSLSHLGEDHSGNLLGSELLGLALELDLDDRLATLVVLDSEGEVLHVSLDLGVVELASNKTLGIEDCVLGVHSDLVLGRVSDETLSVGESDYQKY</sequence>
<dbReference type="Proteomes" id="UP000233524">
    <property type="component" value="Unassembled WGS sequence"/>
</dbReference>
<evidence type="ECO:0000313" key="2">
    <source>
        <dbReference type="Proteomes" id="UP000233524"/>
    </source>
</evidence>
<organism evidence="1 2">
    <name type="scientific">Lomentospora prolificans</name>
    <dbReference type="NCBI Taxonomy" id="41688"/>
    <lineage>
        <taxon>Eukaryota</taxon>
        <taxon>Fungi</taxon>
        <taxon>Dikarya</taxon>
        <taxon>Ascomycota</taxon>
        <taxon>Pezizomycotina</taxon>
        <taxon>Sordariomycetes</taxon>
        <taxon>Hypocreomycetidae</taxon>
        <taxon>Microascales</taxon>
        <taxon>Microascaceae</taxon>
        <taxon>Lomentospora</taxon>
    </lineage>
</organism>
<dbReference type="STRING" id="41688.A0A2N3N2X0"/>
<dbReference type="AlphaFoldDB" id="A0A2N3N2X0"/>
<dbReference type="Pfam" id="PF10712">
    <property type="entry name" value="NAD-GH"/>
    <property type="match status" value="1"/>
</dbReference>